<dbReference type="Gene3D" id="1.10.357.10">
    <property type="entry name" value="Tetracycline Repressor, domain 2"/>
    <property type="match status" value="1"/>
</dbReference>
<dbReference type="InterPro" id="IPR009057">
    <property type="entry name" value="Homeodomain-like_sf"/>
</dbReference>
<proteinExistence type="predicted"/>
<dbReference type="PROSITE" id="PS50977">
    <property type="entry name" value="HTH_TETR_2"/>
    <property type="match status" value="1"/>
</dbReference>
<evidence type="ECO:0000256" key="1">
    <source>
        <dbReference type="ARBA" id="ARBA00023125"/>
    </source>
</evidence>
<reference evidence="5 6" key="1">
    <citation type="journal article" date="2019" name="Int. J. Syst. Evol. Microbiol.">
        <title>The Global Catalogue of Microorganisms (GCM) 10K type strain sequencing project: providing services to taxonomists for standard genome sequencing and annotation.</title>
        <authorList>
            <consortium name="The Broad Institute Genomics Platform"/>
            <consortium name="The Broad Institute Genome Sequencing Center for Infectious Disease"/>
            <person name="Wu L."/>
            <person name="Ma J."/>
        </authorList>
    </citation>
    <scope>NUCLEOTIDE SEQUENCE [LARGE SCALE GENOMIC DNA]</scope>
    <source>
        <strain evidence="5 6">JCM 9933</strain>
    </source>
</reference>
<feature type="DNA-binding region" description="H-T-H motif" evidence="2">
    <location>
        <begin position="46"/>
        <end position="65"/>
    </location>
</feature>
<dbReference type="PANTHER" id="PTHR30328:SF54">
    <property type="entry name" value="HTH-TYPE TRANSCRIPTIONAL REPRESSOR SCO4008"/>
    <property type="match status" value="1"/>
</dbReference>
<evidence type="ECO:0000313" key="5">
    <source>
        <dbReference type="EMBL" id="GAA0569834.1"/>
    </source>
</evidence>
<evidence type="ECO:0000256" key="2">
    <source>
        <dbReference type="PROSITE-ProRule" id="PRU00335"/>
    </source>
</evidence>
<dbReference type="PRINTS" id="PR00455">
    <property type="entry name" value="HTHTETR"/>
</dbReference>
<feature type="domain" description="HTH tetR-type" evidence="4">
    <location>
        <begin position="23"/>
        <end position="83"/>
    </location>
</feature>
<dbReference type="InterPro" id="IPR001647">
    <property type="entry name" value="HTH_TetR"/>
</dbReference>
<feature type="region of interest" description="Disordered" evidence="3">
    <location>
        <begin position="1"/>
        <end position="25"/>
    </location>
</feature>
<dbReference type="InterPro" id="IPR041474">
    <property type="entry name" value="NicS_C"/>
</dbReference>
<dbReference type="Proteomes" id="UP001501588">
    <property type="component" value="Unassembled WGS sequence"/>
</dbReference>
<sequence length="221" mass="24190">MPLDESRAAPAGVANRPQTRDADQTRRDILAAATAEFSEKGYAGARVDDIAARTRTTKRMIYYYFGGKEGLYAAALEEAYGGMRDAEGALRLDGLPPADAMRRLVETTFDHHAAHPEFVRLVSGENIEEARTVAASATIKQRNAAVIGTVAALLRRGEAEGAFRAGVDPLDLHMLISAFCFYRVSNRHTLRAIFGEDSATPGRADAHRRMVVEAVLRYLRP</sequence>
<keyword evidence="6" id="KW-1185">Reference proteome</keyword>
<dbReference type="InterPro" id="IPR036271">
    <property type="entry name" value="Tet_transcr_reg_TetR-rel_C_sf"/>
</dbReference>
<dbReference type="Pfam" id="PF00440">
    <property type="entry name" value="TetR_N"/>
    <property type="match status" value="1"/>
</dbReference>
<dbReference type="SUPFAM" id="SSF46689">
    <property type="entry name" value="Homeodomain-like"/>
    <property type="match status" value="1"/>
</dbReference>
<dbReference type="PANTHER" id="PTHR30328">
    <property type="entry name" value="TRANSCRIPTIONAL REPRESSOR"/>
    <property type="match status" value="1"/>
</dbReference>
<comment type="caution">
    <text evidence="5">The sequence shown here is derived from an EMBL/GenBank/DDBJ whole genome shotgun (WGS) entry which is preliminary data.</text>
</comment>
<dbReference type="EMBL" id="BAAAFZ010000007">
    <property type="protein sequence ID" value="GAA0569834.1"/>
    <property type="molecule type" value="Genomic_DNA"/>
</dbReference>
<organism evidence="5 6">
    <name type="scientific">Craurococcus roseus</name>
    <dbReference type="NCBI Taxonomy" id="77585"/>
    <lineage>
        <taxon>Bacteria</taxon>
        <taxon>Pseudomonadati</taxon>
        <taxon>Pseudomonadota</taxon>
        <taxon>Alphaproteobacteria</taxon>
        <taxon>Acetobacterales</taxon>
        <taxon>Acetobacteraceae</taxon>
        <taxon>Craurococcus</taxon>
    </lineage>
</organism>
<gene>
    <name evidence="5" type="ORF">GCM10009416_05420</name>
</gene>
<dbReference type="Pfam" id="PF17938">
    <property type="entry name" value="TetR_C_29"/>
    <property type="match status" value="1"/>
</dbReference>
<evidence type="ECO:0000313" key="6">
    <source>
        <dbReference type="Proteomes" id="UP001501588"/>
    </source>
</evidence>
<accession>A0ABN1EMP8</accession>
<evidence type="ECO:0000259" key="4">
    <source>
        <dbReference type="PROSITE" id="PS50977"/>
    </source>
</evidence>
<name>A0ABN1EMP8_9PROT</name>
<dbReference type="RefSeq" id="WP_343893603.1">
    <property type="nucleotide sequence ID" value="NZ_BAAAFZ010000007.1"/>
</dbReference>
<evidence type="ECO:0000256" key="3">
    <source>
        <dbReference type="SAM" id="MobiDB-lite"/>
    </source>
</evidence>
<dbReference type="SUPFAM" id="SSF48498">
    <property type="entry name" value="Tetracyclin repressor-like, C-terminal domain"/>
    <property type="match status" value="1"/>
</dbReference>
<keyword evidence="1 2" id="KW-0238">DNA-binding</keyword>
<protein>
    <submittedName>
        <fullName evidence="5">TetR/AcrR family transcriptional regulator</fullName>
    </submittedName>
</protein>
<dbReference type="InterPro" id="IPR050109">
    <property type="entry name" value="HTH-type_TetR-like_transc_reg"/>
</dbReference>